<evidence type="ECO:0000313" key="1">
    <source>
        <dbReference type="Ensembl" id="ENSMAMP00000030027.1"/>
    </source>
</evidence>
<dbReference type="InParanoid" id="A0A3Q3N078"/>
<dbReference type="AlphaFoldDB" id="A0A3Q3N078"/>
<name>A0A3Q3N078_9TELE</name>
<dbReference type="FunCoup" id="A0A3Q3N078">
    <property type="interactions" value="25"/>
</dbReference>
<dbReference type="RefSeq" id="XP_026156173.1">
    <property type="nucleotide sequence ID" value="XM_026300388.2"/>
</dbReference>
<evidence type="ECO:0000313" key="2">
    <source>
        <dbReference type="Proteomes" id="UP000261640"/>
    </source>
</evidence>
<protein>
    <submittedName>
        <fullName evidence="1">Si:ch211-215a10.4</fullName>
    </submittedName>
</protein>
<dbReference type="GeneTree" id="ENSGT00390000008658"/>
<dbReference type="PANTHER" id="PTHR31094:SF2">
    <property type="entry name" value="RIKEN CDNA 2310061I04 GENE"/>
    <property type="match status" value="1"/>
</dbReference>
<dbReference type="RefSeq" id="XP_026156172.1">
    <property type="nucleotide sequence ID" value="XM_026300387.2"/>
</dbReference>
<dbReference type="GeneID" id="113126393"/>
<proteinExistence type="predicted"/>
<keyword evidence="2" id="KW-1185">Reference proteome</keyword>
<reference evidence="1" key="1">
    <citation type="submission" date="2025-08" db="UniProtKB">
        <authorList>
            <consortium name="Ensembl"/>
        </authorList>
    </citation>
    <scope>IDENTIFICATION</scope>
</reference>
<dbReference type="Proteomes" id="UP000261640">
    <property type="component" value="Unplaced"/>
</dbReference>
<dbReference type="RefSeq" id="XP_026156170.1">
    <property type="nucleotide sequence ID" value="XM_026300385.2"/>
</dbReference>
<dbReference type="Pfam" id="PF10184">
    <property type="entry name" value="DUF2358"/>
    <property type="match status" value="1"/>
</dbReference>
<accession>A0A3Q3N078</accession>
<dbReference type="InterPro" id="IPR018790">
    <property type="entry name" value="DUF2358"/>
</dbReference>
<reference evidence="1" key="2">
    <citation type="submission" date="2025-09" db="UniProtKB">
        <authorList>
            <consortium name="Ensembl"/>
        </authorList>
    </citation>
    <scope>IDENTIFICATION</scope>
</reference>
<dbReference type="CTD" id="101171594"/>
<dbReference type="PANTHER" id="PTHR31094">
    <property type="entry name" value="RIKEN CDNA 2310061I04 GENE"/>
    <property type="match status" value="1"/>
</dbReference>
<dbReference type="Ensembl" id="ENSMAMT00000030811.2">
    <property type="protein sequence ID" value="ENSMAMP00000030027.1"/>
    <property type="gene ID" value="ENSMAMG00000020252.2"/>
</dbReference>
<dbReference type="STRING" id="205130.ENSMAMP00000030027"/>
<sequence length="426" mass="48968">MAVMRGGVAFWVGCVRSHSRRQPIKKQSWTLNQVFYWQWIHHTRPLSSVSWALAPPNSLRYNIKQPVLSHPFHNASQPQREGHDEEDWEDSLSMCVLVRQGESDSLHTLLEIPLFSYNKLGELLAPGAHNSSEFFLPLTMVDGSREDDIRINNFKRSNVDAGKREHDCFRNLFEAEKCPAPFIYGSQFYCFHCPGKEPVCGGGLKSRQNIEPDKKPVAVSLLPSTFLCSHAERAEGRPSKGNGEGEEKLAMMYERLRIELPSFFMKSHDYTMYSHDMEFINGLMNTKMRGRVLYQLTLTIWRLLCLCYYAEAHLEVLKLTKHTEDGTVKARWRIRGLPFHSLLLRFYRKDKSHLYRSYDAFSTFYIGQDGLIYCHKVEKVMPAQPPVLPRVTSLLAGALVALGVQEHRPALNLLPLLLSSLRQSRN</sequence>
<organism evidence="1 2">
    <name type="scientific">Mastacembelus armatus</name>
    <name type="common">zig-zag eel</name>
    <dbReference type="NCBI Taxonomy" id="205130"/>
    <lineage>
        <taxon>Eukaryota</taxon>
        <taxon>Metazoa</taxon>
        <taxon>Chordata</taxon>
        <taxon>Craniata</taxon>
        <taxon>Vertebrata</taxon>
        <taxon>Euteleostomi</taxon>
        <taxon>Actinopterygii</taxon>
        <taxon>Neopterygii</taxon>
        <taxon>Teleostei</taxon>
        <taxon>Neoteleostei</taxon>
        <taxon>Acanthomorphata</taxon>
        <taxon>Anabantaria</taxon>
        <taxon>Synbranchiformes</taxon>
        <taxon>Mastacembelidae</taxon>
        <taxon>Mastacembelus</taxon>
    </lineage>
</organism>
<dbReference type="OrthoDB" id="44820at2759"/>